<evidence type="ECO:0000256" key="3">
    <source>
        <dbReference type="ARBA" id="ARBA00023274"/>
    </source>
</evidence>
<comment type="subunit">
    <text evidence="5">Part of the 50S ribosomal subunit. Forms a bridge to the 30S subunit in the 70S ribosome.</text>
</comment>
<feature type="compositionally biased region" description="Basic residues" evidence="6">
    <location>
        <begin position="265"/>
        <end position="282"/>
    </location>
</feature>
<dbReference type="GO" id="GO:0015934">
    <property type="term" value="C:large ribosomal subunit"/>
    <property type="evidence" value="ECO:0007669"/>
    <property type="project" value="InterPro"/>
</dbReference>
<dbReference type="InterPro" id="IPR002171">
    <property type="entry name" value="Ribosomal_uL2"/>
</dbReference>
<comment type="similarity">
    <text evidence="1 5">Belongs to the universal ribosomal protein uL2 family.</text>
</comment>
<dbReference type="GO" id="GO:0003735">
    <property type="term" value="F:structural constituent of ribosome"/>
    <property type="evidence" value="ECO:0007669"/>
    <property type="project" value="InterPro"/>
</dbReference>
<dbReference type="FunFam" id="2.40.50.140:FF:000003">
    <property type="entry name" value="50S ribosomal protein L2"/>
    <property type="match status" value="1"/>
</dbReference>
<dbReference type="InterPro" id="IPR005880">
    <property type="entry name" value="Ribosomal_uL2_bac/org-type"/>
</dbReference>
<dbReference type="PROSITE" id="PS00467">
    <property type="entry name" value="RIBOSOMAL_L2"/>
    <property type="match status" value="1"/>
</dbReference>
<dbReference type="GO" id="GO:0002181">
    <property type="term" value="P:cytoplasmic translation"/>
    <property type="evidence" value="ECO:0007669"/>
    <property type="project" value="TreeGrafter"/>
</dbReference>
<reference evidence="10" key="1">
    <citation type="submission" date="2016-02" db="EMBL/GenBank/DDBJ databases">
        <authorList>
            <person name="Holder M.E."/>
            <person name="Ajami N.J."/>
            <person name="Petrosino J.F."/>
        </authorList>
    </citation>
    <scope>NUCLEOTIDE SEQUENCE [LARGE SCALE GENOMIC DNA]</scope>
    <source>
        <strain evidence="10">CCUG 45958</strain>
    </source>
</reference>
<keyword evidence="10" id="KW-1185">Reference proteome</keyword>
<evidence type="ECO:0000256" key="4">
    <source>
        <dbReference type="ARBA" id="ARBA00035242"/>
    </source>
</evidence>
<evidence type="ECO:0000256" key="5">
    <source>
        <dbReference type="HAMAP-Rule" id="MF_01320"/>
    </source>
</evidence>
<evidence type="ECO:0000256" key="1">
    <source>
        <dbReference type="ARBA" id="ARBA00005636"/>
    </source>
</evidence>
<dbReference type="Gene3D" id="2.40.50.140">
    <property type="entry name" value="Nucleic acid-binding proteins"/>
    <property type="match status" value="1"/>
</dbReference>
<evidence type="ECO:0000256" key="2">
    <source>
        <dbReference type="ARBA" id="ARBA00022980"/>
    </source>
</evidence>
<accession>A0A0X8JKF0</accession>
<organism evidence="9 10">
    <name type="scientific">Desulfovibrio fairfieldensis</name>
    <dbReference type="NCBI Taxonomy" id="44742"/>
    <lineage>
        <taxon>Bacteria</taxon>
        <taxon>Pseudomonadati</taxon>
        <taxon>Thermodesulfobacteriota</taxon>
        <taxon>Desulfovibrionia</taxon>
        <taxon>Desulfovibrionales</taxon>
        <taxon>Desulfovibrionaceae</taxon>
        <taxon>Desulfovibrio</taxon>
    </lineage>
</organism>
<dbReference type="FunFam" id="4.10.950.10:FF:000001">
    <property type="entry name" value="50S ribosomal protein L2"/>
    <property type="match status" value="1"/>
</dbReference>
<feature type="domain" description="Large ribosomal subunit protein uL2 RNA-binding" evidence="8">
    <location>
        <begin position="42"/>
        <end position="118"/>
    </location>
</feature>
<name>A0A0X8JKF0_9BACT</name>
<dbReference type="Gene3D" id="4.10.950.10">
    <property type="entry name" value="Ribosomal protein L2, domain 3"/>
    <property type="match status" value="1"/>
</dbReference>
<dbReference type="GO" id="GO:0019843">
    <property type="term" value="F:rRNA binding"/>
    <property type="evidence" value="ECO:0007669"/>
    <property type="project" value="UniProtKB-UniRule"/>
</dbReference>
<feature type="region of interest" description="Disordered" evidence="6">
    <location>
        <begin position="230"/>
        <end position="282"/>
    </location>
</feature>
<feature type="domain" description="Large ribosomal subunit protein uL2 C-terminal" evidence="7">
    <location>
        <begin position="130"/>
        <end position="258"/>
    </location>
</feature>
<dbReference type="GO" id="GO:0016740">
    <property type="term" value="F:transferase activity"/>
    <property type="evidence" value="ECO:0007669"/>
    <property type="project" value="InterPro"/>
</dbReference>
<dbReference type="AlphaFoldDB" id="A0A0X8JKF0"/>
<evidence type="ECO:0000259" key="7">
    <source>
        <dbReference type="SMART" id="SM01382"/>
    </source>
</evidence>
<dbReference type="Gene3D" id="2.30.30.30">
    <property type="match status" value="1"/>
</dbReference>
<keyword evidence="5" id="KW-0699">rRNA-binding</keyword>
<dbReference type="SMART" id="SM01382">
    <property type="entry name" value="Ribosomal_L2_C"/>
    <property type="match status" value="1"/>
</dbReference>
<keyword evidence="3 5" id="KW-0687">Ribonucleoprotein</keyword>
<dbReference type="InterPro" id="IPR022669">
    <property type="entry name" value="Ribosomal_uL2_C"/>
</dbReference>
<dbReference type="InterPro" id="IPR014726">
    <property type="entry name" value="Ribosomal_uL2_dom3"/>
</dbReference>
<comment type="function">
    <text evidence="5">One of the primary rRNA binding proteins. Required for association of the 30S and 50S subunits to form the 70S ribosome, for tRNA binding and peptide bond formation. It has been suggested to have peptidyltransferase activity; this is somewhat controversial. Makes several contacts with the 16S rRNA in the 70S ribosome.</text>
</comment>
<keyword evidence="2 5" id="KW-0689">Ribosomal protein</keyword>
<evidence type="ECO:0000313" key="10">
    <source>
        <dbReference type="Proteomes" id="UP000069241"/>
    </source>
</evidence>
<dbReference type="Proteomes" id="UP000069241">
    <property type="component" value="Chromosome"/>
</dbReference>
<keyword evidence="5" id="KW-0694">RNA-binding</keyword>
<dbReference type="PANTHER" id="PTHR13691">
    <property type="entry name" value="RIBOSOMAL PROTEIN L2"/>
    <property type="match status" value="1"/>
</dbReference>
<dbReference type="InterPro" id="IPR012340">
    <property type="entry name" value="NA-bd_OB-fold"/>
</dbReference>
<dbReference type="Pfam" id="PF00181">
    <property type="entry name" value="Ribosomal_L2_N"/>
    <property type="match status" value="1"/>
</dbReference>
<dbReference type="STRING" id="44742.AXF13_10060"/>
<dbReference type="InterPro" id="IPR022666">
    <property type="entry name" value="Ribosomal_uL2_RNA-bd_dom"/>
</dbReference>
<dbReference type="RefSeq" id="WP_062253000.1">
    <property type="nucleotide sequence ID" value="NZ_CP014229.1"/>
</dbReference>
<dbReference type="SUPFAM" id="SSF50104">
    <property type="entry name" value="Translation proteins SH3-like domain"/>
    <property type="match status" value="1"/>
</dbReference>
<dbReference type="EMBL" id="CP014229">
    <property type="protein sequence ID" value="AMD90434.1"/>
    <property type="molecule type" value="Genomic_DNA"/>
</dbReference>
<dbReference type="PANTHER" id="PTHR13691:SF5">
    <property type="entry name" value="LARGE RIBOSOMAL SUBUNIT PROTEIN UL2M"/>
    <property type="match status" value="1"/>
</dbReference>
<dbReference type="HAMAP" id="MF_01320_B">
    <property type="entry name" value="Ribosomal_uL2_B"/>
    <property type="match status" value="1"/>
</dbReference>
<dbReference type="SMART" id="SM01383">
    <property type="entry name" value="Ribosomal_L2"/>
    <property type="match status" value="1"/>
</dbReference>
<sequence>MAVRKLKPTSAGRRFQTVSDFEEITRTRPEKSLTEGLPKKAGRNNRGRVTSRRRGGGVKRLYRLIDFKRDKTGIEATVAQIEYDPNRTARIALLHYADGEKRYILAPVGLNQGDVVMSGVSTRSGATADIKPGNALEMARIPVGTVIHNVELYPGKGGQLCRAAGTYAQLVAKEGKYALLRLPSGEVRKVLASCVATVGQVGNIHHENISLGKAGRNRWLGRRPQVRGVAMNPIDHPLGGGEGRSSGGRHPVSPWGMPAKGYKTRDKKKASSRLIIKRRGQK</sequence>
<protein>
    <recommendedName>
        <fullName evidence="4 5">Large ribosomal subunit protein uL2</fullName>
    </recommendedName>
</protein>
<dbReference type="SUPFAM" id="SSF50249">
    <property type="entry name" value="Nucleic acid-binding proteins"/>
    <property type="match status" value="1"/>
</dbReference>
<dbReference type="InterPro" id="IPR022671">
    <property type="entry name" value="Ribosomal_uL2_CS"/>
</dbReference>
<dbReference type="PIRSF" id="PIRSF002158">
    <property type="entry name" value="Ribosomal_L2"/>
    <property type="match status" value="1"/>
</dbReference>
<gene>
    <name evidence="5 9" type="primary">rplB</name>
    <name evidence="9" type="ORF">AXF13_10060</name>
</gene>
<dbReference type="FunFam" id="2.30.30.30:FF:000001">
    <property type="entry name" value="50S ribosomal protein L2"/>
    <property type="match status" value="1"/>
</dbReference>
<dbReference type="InterPro" id="IPR008991">
    <property type="entry name" value="Translation_prot_SH3-like_sf"/>
</dbReference>
<proteinExistence type="inferred from homology"/>
<evidence type="ECO:0000256" key="6">
    <source>
        <dbReference type="SAM" id="MobiDB-lite"/>
    </source>
</evidence>
<evidence type="ECO:0000259" key="8">
    <source>
        <dbReference type="SMART" id="SM01383"/>
    </source>
</evidence>
<feature type="region of interest" description="Disordered" evidence="6">
    <location>
        <begin position="26"/>
        <end position="54"/>
    </location>
</feature>
<dbReference type="Pfam" id="PF03947">
    <property type="entry name" value="Ribosomal_L2_C"/>
    <property type="match status" value="1"/>
</dbReference>
<evidence type="ECO:0000313" key="9">
    <source>
        <dbReference type="EMBL" id="AMD90434.1"/>
    </source>
</evidence>
<feature type="compositionally biased region" description="Basic residues" evidence="6">
    <location>
        <begin position="40"/>
        <end position="54"/>
    </location>
</feature>
<dbReference type="KEGG" id="dfi:AXF13_10060"/>
<dbReference type="InterPro" id="IPR014722">
    <property type="entry name" value="Rib_uL2_dom2"/>
</dbReference>
<dbReference type="NCBIfam" id="TIGR01171">
    <property type="entry name" value="rplB_bact"/>
    <property type="match status" value="1"/>
</dbReference>